<dbReference type="GO" id="GO:0004674">
    <property type="term" value="F:protein serine/threonine kinase activity"/>
    <property type="evidence" value="ECO:0007669"/>
    <property type="project" value="UniProtKB-KW"/>
</dbReference>
<dbReference type="GO" id="GO:0000723">
    <property type="term" value="P:telomere maintenance"/>
    <property type="evidence" value="ECO:0007669"/>
    <property type="project" value="TreeGrafter"/>
</dbReference>
<evidence type="ECO:0000256" key="9">
    <source>
        <dbReference type="ARBA" id="ARBA00022840"/>
    </source>
</evidence>
<dbReference type="InterPro" id="IPR018936">
    <property type="entry name" value="PI3/4_kinase_CS"/>
</dbReference>
<feature type="compositionally biased region" description="Low complexity" evidence="12">
    <location>
        <begin position="893"/>
        <end position="902"/>
    </location>
</feature>
<dbReference type="EC" id="2.7.11.1" evidence="3"/>
<gene>
    <name evidence="15" type="ORF">ABB37_01195</name>
</gene>
<comment type="similarity">
    <text evidence="2">Belongs to the PI3/PI4-kinase family. ATM subfamily.</text>
</comment>
<dbReference type="InterPro" id="IPR050517">
    <property type="entry name" value="DDR_Repair_Kinase"/>
</dbReference>
<feature type="compositionally biased region" description="Low complexity" evidence="12">
    <location>
        <begin position="18"/>
        <end position="32"/>
    </location>
</feature>
<dbReference type="GeneID" id="26901490"/>
<dbReference type="Gene3D" id="1.10.1070.11">
    <property type="entry name" value="Phosphatidylinositol 3-/4-kinase, catalytic domain"/>
    <property type="match status" value="1"/>
</dbReference>
<dbReference type="SUPFAM" id="SSF56112">
    <property type="entry name" value="Protein kinase-like (PK-like)"/>
    <property type="match status" value="1"/>
</dbReference>
<evidence type="ECO:0000313" key="15">
    <source>
        <dbReference type="EMBL" id="KPA84688.1"/>
    </source>
</evidence>
<dbReference type="SMART" id="SM00146">
    <property type="entry name" value="PI3Kc"/>
    <property type="match status" value="1"/>
</dbReference>
<dbReference type="OMA" id="MEFAREC"/>
<feature type="compositionally biased region" description="Basic and acidic residues" evidence="12">
    <location>
        <begin position="1"/>
        <end position="16"/>
    </location>
</feature>
<reference evidence="15 16" key="1">
    <citation type="submission" date="2015-07" db="EMBL/GenBank/DDBJ databases">
        <title>High-quality genome of monoxenous trypanosomatid Leptomonas pyrrhocoris.</title>
        <authorList>
            <person name="Flegontov P."/>
            <person name="Butenko A."/>
            <person name="Firsov S."/>
            <person name="Vlcek C."/>
            <person name="Logacheva M.D."/>
            <person name="Field M."/>
            <person name="Filatov D."/>
            <person name="Flegontova O."/>
            <person name="Gerasimov E."/>
            <person name="Jackson A.P."/>
            <person name="Kelly S."/>
            <person name="Opperdoes F."/>
            <person name="O'Reilly A."/>
            <person name="Votypka J."/>
            <person name="Yurchenko V."/>
            <person name="Lukes J."/>
        </authorList>
    </citation>
    <scope>NUCLEOTIDE SEQUENCE [LARGE SCALE GENOMIC DNA]</scope>
    <source>
        <strain evidence="15">H10</strain>
    </source>
</reference>
<dbReference type="PROSITE" id="PS51190">
    <property type="entry name" value="FATC"/>
    <property type="match status" value="1"/>
</dbReference>
<proteinExistence type="inferred from homology"/>
<evidence type="ECO:0000259" key="13">
    <source>
        <dbReference type="PROSITE" id="PS50290"/>
    </source>
</evidence>
<evidence type="ECO:0000256" key="1">
    <source>
        <dbReference type="ARBA" id="ARBA00004123"/>
    </source>
</evidence>
<dbReference type="CDD" id="cd00892">
    <property type="entry name" value="PIKKc_ATR"/>
    <property type="match status" value="1"/>
</dbReference>
<comment type="caution">
    <text evidence="15">The sequence shown here is derived from an EMBL/GenBank/DDBJ whole genome shotgun (WGS) entry which is preliminary data.</text>
</comment>
<dbReference type="InterPro" id="IPR003152">
    <property type="entry name" value="FATC_dom"/>
</dbReference>
<feature type="domain" description="FATC" evidence="14">
    <location>
        <begin position="3193"/>
        <end position="3225"/>
    </location>
</feature>
<keyword evidence="4" id="KW-0723">Serine/threonine-protein kinase</keyword>
<dbReference type="InterPro" id="IPR000403">
    <property type="entry name" value="PI3/4_kinase_cat_dom"/>
</dbReference>
<dbReference type="GO" id="GO:0005524">
    <property type="term" value="F:ATP binding"/>
    <property type="evidence" value="ECO:0007669"/>
    <property type="project" value="UniProtKB-KW"/>
</dbReference>
<dbReference type="GO" id="GO:0005694">
    <property type="term" value="C:chromosome"/>
    <property type="evidence" value="ECO:0007669"/>
    <property type="project" value="TreeGrafter"/>
</dbReference>
<dbReference type="EMBL" id="LGTL01000002">
    <property type="protein sequence ID" value="KPA84688.1"/>
    <property type="molecule type" value="Genomic_DNA"/>
</dbReference>
<evidence type="ECO:0000256" key="5">
    <source>
        <dbReference type="ARBA" id="ARBA00022679"/>
    </source>
</evidence>
<dbReference type="InterPro" id="IPR011990">
    <property type="entry name" value="TPR-like_helical_dom_sf"/>
</dbReference>
<dbReference type="Pfam" id="PF25030">
    <property type="entry name" value="M-HEAT_ATR"/>
    <property type="match status" value="1"/>
</dbReference>
<feature type="compositionally biased region" description="Basic residues" evidence="12">
    <location>
        <begin position="875"/>
        <end position="892"/>
    </location>
</feature>
<keyword evidence="10" id="KW-0539">Nucleus</keyword>
<sequence>MNLAQCDERAVVRQRTESNNNNSGSASTSGRNEGSGLRDELAEIGESIKALQAQLSGLTSGAPPHQNVVQKLWSLLWQLRPFLFLASPATVRQWRSGSEVFQLHHRRHYAKDAAHVAIALRLYVVLLRFTVICPSAMLHGCLTLLSVFSVLNDPRLRSWKDSSERLQEVFLFVLRASHASDALVLRQVTQIMDQLLSEVTEHFDEVAPDVVGQQQTTLYLDLSMQPLSASLIESDPIPIHLFGVSPSDDLEGKTHVLHELFSTHVCVETQYEARCIQTGLLQLLVRLVEQSVVVYVPRERVILLCDTACHLVSGAVPGEEGGVVNRVQHDAAWHAIQFLIDSHFLLPHVHGPLLLSVLTAQWQSPSCTSIFDITVAEKSIFTWLMCWNEAELLAVVKAMERKDRSSSGSSTADATTPVTACLAQMWEIAVRWCVELFSAPSHESTTASTQRICTAMRTLGDWVTLCEQLFRCTVHLSSVSACNSERRVSVAVQSDEYLHRLQLLANELPLPSLTAALLCTQVPPLLADLPDAVVFLPHRILSFFALPTMSTYVTTVVERSKNCVDASAHRLLDANARSVLCTLPTSSVGYQRCDADAFRMSFEETMQVVQHHESPSYALLVQAFIVLLHFFPPDGAPAASSRADVLPRLVQEMEVALAARLSNKTVLPGVHAALWKVLCQKAAVALFSLGSGLSWSRKALSPPELCVLQPRAMSINSSGMEAFLSRVAGVTEGLRGAFARGLADTAEVSAGSGDVTFLPSTLSVFENKNVKLARLRCAYDGLTNLLAVAVQLFSVLENILRSFERCCIQWRAETAANGRNKQVAVSSGTLVPATSLFTAAAGLQLLLLEAKYTFACIAGPSGEGATSPMKDTRTPKSRSKSNGKRRSPRKRGSAAPAVVIVVDVDDDDDNDADEEGNQRDEETAVKANTARGGAAMGSKEGPEEETHAPHVASKTHLLERLIEVHRLHLLQASVSALQAVSLADKDGRASSLGEAADGSTDFDDASPTWAAKAEAVRFRAALLRFTFTTVAFAPPARVEEDVRACFALHTIVPGGDRELSSAHALAPLAAREVMMWSTHIKGASVVQSNTGRRSALFLQWLCATDKFVSLCNANAHGLSAAAVADATQDTISLLWLARRCFQDRRAASAVLSREESIWMLSRDSLKKQETCFVACDFVVQEARGWLALCFDLYSLYNGVRSEASDAALSVMGLCIETARDVMTLFAWSATDLLRFRERPFVFSSFLKAIVDKEDRDMTVVLTASLDVLGRYLISSDNVTSNDDSSGALASRPNTAFIPGSESTRARLKRVLERERITDWSSVAGALAYVLYECSGKPLARQMQYLEEIMSCLGKSVADVPAMVRSSKHVIAFHLVSLEADAQLLARDQRRRSGRERRSPAAAPEVLSLAGHLGNDAHRLFQIGDSGTDDNARCEDRVNTAQRSGEGLWVLPDDAHTQSYRDNIAFSVFERAVEQMVTLCESTDTVTGVESALRKPVGRAVAAEELWKSMFAVLDSIYKAIRIEPTARYNDGGSVEEDSEAVPGSLRTRRRWLLGLASFIRFMGPQTTPIALMLPTLLERCSRLPGLVPFVCVVWKELACACTEEYLAESAPSIALSLVSLERYAAPQAESRLLLASALQHLYKRTESAGFWDSYKVVLGSSSTLVDLLLKSRKLDEESRTSAAKGKNENDVHRESHLLSGFVEVMRSGSLQSTTVFVRALYEYLSKADTAERLQLSRAASLIPEVVQTLLRCSEADSESAVYAMRCISIIGAVTPPASVAAVRSNDTAPPGAANDVAEANRSSQSLPASPSAFGMWCSTAGTGGPSSYLDAETVLNWRKFCFTLLRDYFPRVFASTADPVLHNCIAFAVQELIRASTTQERLQNRGVKLRSEDVVHVDELERYLWWARLMPHVKQLLGGFTTTRYSLTVNWQTRLRAPEYTPNLSYRRWLFNVFNHLVASCEGWFAEMVQPLRNVAKRNSSLILYLLPYLVVHLLESGKVEDEQYLEGEMKTVLEAIVGGPSRSALSLRSQSLYEAHPDTMPLHEPREHAHTILDILEDVEQLRWSMLRNRGRIPCVFDQQEQAESACIQLSERYAVFLRRIPWTLRCRAALKIGSYVRALRSVEGQRRIPDLSTVTQTVPLQRIFAALGDRESSRAIHRASPGLSLEDTAFSYENNGDWLAAMRSSELVLQHHPTSGQHQLTALHCMNELGELYMTSRYAASLLASPLCGTLLATQPVYGGPAGLRGSTTFSQLDAGVDGAAQMDAAELRGHVLAYANEAAWRLGQWDSLLPDELTASNLLRSGASVSLAMAAAQLQRELTGRCALPRARAVTDVERLKIVPMVRTPRQEDVATHDYTFTLLLHALGDVDAVSDLLCTSISVLDEDGDGKGPHSNRGPCGAGGRSTPSRISAALLPSAVKEEIISLLSLRESYVEDTISAREPLLSLHRMVYRELGAPQKVAETWLKQSELLRNAGLGEAALTAARQAAYECPEHIVHTNYYTLVAHLLHDTQSATPAMEFARECVADPRIPAATRAQVQMLLTNWLVETGSERPERVFAEYDKARELDRRSELVHYHMAVFYDHLHTLAMNASESAAAQLTTNSSTAAAVSGGAGAGVGPATASAGTTASASAAALYSAVLMQQKETVESIRKYAVHAIAHFGEALLRGTEKASVSLPRLLTLWLDTAAFLGTLMSTTAGKLDGSAASLLEEMNTKVRTFILSTVGATIPPGVVMMALPQLLSRLAHRVPSVRTVLTDVLVHLLNCFPQQCLWLVLPMALSKEGPKEIVETQLIRPFADNPRNERVLRYAKIICDTLLTICNCSASLFPKERGLTLLSPVQKINPMLPDASFILPVLSTLTPNITADEPGGVFPTSPCFHHFEDRVLVMRSLQKPKRIWVATNEGREMSFLCKAKDEPRKDIRMMEVATLMNSFFLSDPEAKRKRFSLRRYSVTALSDDCAVIEWMKDTTTLAKVAMECYSLDRSGVHISSVKKWLALVDEKKLSKMDLFTKYILPEAPAVMHQWLDRTFASNQSWYEARNLFTQSTALWSIAGHIVGLGDRHAENLMIDMERGELMHVDFACMFDKGEKLEVPEQVRFRLTQNLTDVMGVLGAYGPFQAACEVALRCEMKNKSAVMSIVETLLHEPLVEWRRQSSRSNSFDGPKQLMERVARRLDGFLDLYSVPPQRDTLSLNVESQVAKLIHHSSDLNNLSQMYIWWMAWI</sequence>
<dbReference type="Pfam" id="PF23593">
    <property type="entry name" value="HEAT_ATR"/>
    <property type="match status" value="1"/>
</dbReference>
<dbReference type="RefSeq" id="XP_015663127.1">
    <property type="nucleotide sequence ID" value="XM_015797607.1"/>
</dbReference>
<evidence type="ECO:0000313" key="16">
    <source>
        <dbReference type="Proteomes" id="UP000037923"/>
    </source>
</evidence>
<dbReference type="GO" id="GO:0000077">
    <property type="term" value="P:DNA damage checkpoint signaling"/>
    <property type="evidence" value="ECO:0007669"/>
    <property type="project" value="TreeGrafter"/>
</dbReference>
<evidence type="ECO:0000259" key="14">
    <source>
        <dbReference type="PROSITE" id="PS51190"/>
    </source>
</evidence>
<feature type="domain" description="PI3K/PI4K catalytic" evidence="13">
    <location>
        <begin position="2884"/>
        <end position="3200"/>
    </location>
</feature>
<dbReference type="PROSITE" id="PS50290">
    <property type="entry name" value="PI3_4_KINASE_3"/>
    <property type="match status" value="1"/>
</dbReference>
<name>A0A0N0DYY1_LEPPY</name>
<dbReference type="SMART" id="SM01343">
    <property type="entry name" value="FATC"/>
    <property type="match status" value="1"/>
</dbReference>
<evidence type="ECO:0000256" key="4">
    <source>
        <dbReference type="ARBA" id="ARBA00022527"/>
    </source>
</evidence>
<evidence type="ECO:0000256" key="12">
    <source>
        <dbReference type="SAM" id="MobiDB-lite"/>
    </source>
</evidence>
<dbReference type="OrthoDB" id="381190at2759"/>
<feature type="region of interest" description="Disordered" evidence="12">
    <location>
        <begin position="1"/>
        <end position="36"/>
    </location>
</feature>
<evidence type="ECO:0000256" key="11">
    <source>
        <dbReference type="ARBA" id="ARBA00024420"/>
    </source>
</evidence>
<dbReference type="Gene3D" id="3.30.1010.10">
    <property type="entry name" value="Phosphatidylinositol 3-kinase Catalytic Subunit, Chain A, domain 4"/>
    <property type="match status" value="1"/>
</dbReference>
<comment type="subcellular location">
    <subcellularLocation>
        <location evidence="1">Nucleus</location>
    </subcellularLocation>
</comment>
<dbReference type="GO" id="GO:0006281">
    <property type="term" value="P:DNA repair"/>
    <property type="evidence" value="ECO:0007669"/>
    <property type="project" value="TreeGrafter"/>
</dbReference>
<evidence type="ECO:0000256" key="10">
    <source>
        <dbReference type="ARBA" id="ARBA00023242"/>
    </source>
</evidence>
<dbReference type="PANTHER" id="PTHR11139">
    <property type="entry name" value="ATAXIA TELANGIECTASIA MUTATED ATM -RELATED"/>
    <property type="match status" value="1"/>
</dbReference>
<keyword evidence="5" id="KW-0808">Transferase</keyword>
<dbReference type="InterPro" id="IPR057564">
    <property type="entry name" value="HEAT_ATR"/>
</dbReference>
<protein>
    <recommendedName>
        <fullName evidence="11">Serine/threonine-protein kinase ATR</fullName>
        <ecNumber evidence="3">2.7.11.1</ecNumber>
    </recommendedName>
</protein>
<evidence type="ECO:0000256" key="8">
    <source>
        <dbReference type="ARBA" id="ARBA00022777"/>
    </source>
</evidence>
<keyword evidence="6" id="KW-0547">Nucleotide-binding</keyword>
<feature type="region of interest" description="Disordered" evidence="12">
    <location>
        <begin position="2387"/>
        <end position="2406"/>
    </location>
</feature>
<dbReference type="InterPro" id="IPR036940">
    <property type="entry name" value="PI3/4_kinase_cat_sf"/>
</dbReference>
<dbReference type="InterPro" id="IPR003151">
    <property type="entry name" value="PIK-rel_kinase_FAT"/>
</dbReference>
<keyword evidence="8 15" id="KW-0418">Kinase</keyword>
<feature type="region of interest" description="Disordered" evidence="12">
    <location>
        <begin position="1783"/>
        <end position="1805"/>
    </location>
</feature>
<evidence type="ECO:0000256" key="6">
    <source>
        <dbReference type="ARBA" id="ARBA00022741"/>
    </source>
</evidence>
<dbReference type="Pfam" id="PF02259">
    <property type="entry name" value="FAT"/>
    <property type="match status" value="1"/>
</dbReference>
<keyword evidence="9" id="KW-0067">ATP-binding</keyword>
<accession>A0A0N0DYY1</accession>
<dbReference type="SUPFAM" id="SSF48452">
    <property type="entry name" value="TPR-like"/>
    <property type="match status" value="1"/>
</dbReference>
<evidence type="ECO:0000256" key="7">
    <source>
        <dbReference type="ARBA" id="ARBA00022763"/>
    </source>
</evidence>
<dbReference type="PANTHER" id="PTHR11139:SF69">
    <property type="entry name" value="SERINE_THREONINE-PROTEIN KINASE ATR"/>
    <property type="match status" value="1"/>
</dbReference>
<dbReference type="PROSITE" id="PS00916">
    <property type="entry name" value="PI3_4_KINASE_2"/>
    <property type="match status" value="1"/>
</dbReference>
<keyword evidence="7" id="KW-0227">DNA damage</keyword>
<dbReference type="GO" id="GO:0005634">
    <property type="term" value="C:nucleus"/>
    <property type="evidence" value="ECO:0007669"/>
    <property type="project" value="UniProtKB-SubCell"/>
</dbReference>
<keyword evidence="16" id="KW-1185">Reference proteome</keyword>
<dbReference type="Pfam" id="PF00454">
    <property type="entry name" value="PI3_PI4_kinase"/>
    <property type="match status" value="1"/>
</dbReference>
<dbReference type="InterPro" id="IPR056802">
    <property type="entry name" value="ATR-like_M-HEAT"/>
</dbReference>
<dbReference type="InterPro" id="IPR011009">
    <property type="entry name" value="Kinase-like_dom_sf"/>
</dbReference>
<evidence type="ECO:0000256" key="2">
    <source>
        <dbReference type="ARBA" id="ARBA00010769"/>
    </source>
</evidence>
<dbReference type="VEuPathDB" id="TriTrypDB:LpyrH10_02_1690"/>
<dbReference type="Proteomes" id="UP000037923">
    <property type="component" value="Unassembled WGS sequence"/>
</dbReference>
<dbReference type="Pfam" id="PF02260">
    <property type="entry name" value="FATC"/>
    <property type="match status" value="1"/>
</dbReference>
<feature type="region of interest" description="Disordered" evidence="12">
    <location>
        <begin position="862"/>
        <end position="951"/>
    </location>
</feature>
<evidence type="ECO:0000256" key="3">
    <source>
        <dbReference type="ARBA" id="ARBA00012513"/>
    </source>
</evidence>
<feature type="compositionally biased region" description="Acidic residues" evidence="12">
    <location>
        <begin position="903"/>
        <end position="915"/>
    </location>
</feature>
<organism evidence="15 16">
    <name type="scientific">Leptomonas pyrrhocoris</name>
    <name type="common">Firebug parasite</name>
    <dbReference type="NCBI Taxonomy" id="157538"/>
    <lineage>
        <taxon>Eukaryota</taxon>
        <taxon>Discoba</taxon>
        <taxon>Euglenozoa</taxon>
        <taxon>Kinetoplastea</taxon>
        <taxon>Metakinetoplastina</taxon>
        <taxon>Trypanosomatida</taxon>
        <taxon>Trypanosomatidae</taxon>
        <taxon>Leishmaniinae</taxon>
        <taxon>Leptomonas</taxon>
    </lineage>
</organism>